<name>A0ABY7EIK3_MYAAR</name>
<dbReference type="Proteomes" id="UP001164746">
    <property type="component" value="Chromosome 6"/>
</dbReference>
<evidence type="ECO:0000313" key="1">
    <source>
        <dbReference type="EMBL" id="WAR08626.1"/>
    </source>
</evidence>
<proteinExistence type="predicted"/>
<accession>A0ABY7EIK3</accession>
<protein>
    <submittedName>
        <fullName evidence="1">Uncharacterized protein</fullName>
    </submittedName>
</protein>
<reference evidence="1" key="1">
    <citation type="submission" date="2022-11" db="EMBL/GenBank/DDBJ databases">
        <title>Centuries of genome instability and evolution in soft-shell clam transmissible cancer (bioRxiv).</title>
        <authorList>
            <person name="Hart S.F.M."/>
            <person name="Yonemitsu M.A."/>
            <person name="Giersch R.M."/>
            <person name="Beal B.F."/>
            <person name="Arriagada G."/>
            <person name="Davis B.W."/>
            <person name="Ostrander E.A."/>
            <person name="Goff S.P."/>
            <person name="Metzger M.J."/>
        </authorList>
    </citation>
    <scope>NUCLEOTIDE SEQUENCE</scope>
    <source>
        <strain evidence="1">MELC-2E11</strain>
        <tissue evidence="1">Siphon/mantle</tissue>
    </source>
</reference>
<gene>
    <name evidence="1" type="ORF">MAR_018584</name>
</gene>
<sequence>MHGGTVNLAIDIGTYPYHEKIRWRFSCVQASRFVTKSPGKKRGGEVLAHSTVRTGYCLTGLPTTPQNNRHTNRHSGAYAQLLGKVYTELVFAVSCCTYRQTTHGVFSPDYLAHIFALSHFRANYPTSNKNSVSHISS</sequence>
<evidence type="ECO:0000313" key="2">
    <source>
        <dbReference type="Proteomes" id="UP001164746"/>
    </source>
</evidence>
<keyword evidence="2" id="KW-1185">Reference proteome</keyword>
<dbReference type="EMBL" id="CP111017">
    <property type="protein sequence ID" value="WAR08626.1"/>
    <property type="molecule type" value="Genomic_DNA"/>
</dbReference>
<organism evidence="1 2">
    <name type="scientific">Mya arenaria</name>
    <name type="common">Soft-shell clam</name>
    <dbReference type="NCBI Taxonomy" id="6604"/>
    <lineage>
        <taxon>Eukaryota</taxon>
        <taxon>Metazoa</taxon>
        <taxon>Spiralia</taxon>
        <taxon>Lophotrochozoa</taxon>
        <taxon>Mollusca</taxon>
        <taxon>Bivalvia</taxon>
        <taxon>Autobranchia</taxon>
        <taxon>Heteroconchia</taxon>
        <taxon>Euheterodonta</taxon>
        <taxon>Imparidentia</taxon>
        <taxon>Neoheterodontei</taxon>
        <taxon>Myida</taxon>
        <taxon>Myoidea</taxon>
        <taxon>Myidae</taxon>
        <taxon>Mya</taxon>
    </lineage>
</organism>